<keyword evidence="10" id="KW-0472">Membrane</keyword>
<dbReference type="InterPro" id="IPR050482">
    <property type="entry name" value="Sensor_HK_TwoCompSys"/>
</dbReference>
<evidence type="ECO:0000256" key="6">
    <source>
        <dbReference type="ARBA" id="ARBA00022777"/>
    </source>
</evidence>
<evidence type="ECO:0000256" key="4">
    <source>
        <dbReference type="ARBA" id="ARBA00022679"/>
    </source>
</evidence>
<dbReference type="OrthoDB" id="227596at2"/>
<evidence type="ECO:0000313" key="12">
    <source>
        <dbReference type="EMBL" id="OHV43418.1"/>
    </source>
</evidence>
<keyword evidence="10" id="KW-0812">Transmembrane</keyword>
<keyword evidence="8" id="KW-0902">Two-component regulatory system</keyword>
<keyword evidence="5" id="KW-0547">Nucleotide-binding</keyword>
<dbReference type="PANTHER" id="PTHR24421:SF10">
    <property type="entry name" value="NITRATE_NITRITE SENSOR PROTEIN NARQ"/>
    <property type="match status" value="1"/>
</dbReference>
<dbReference type="Gene3D" id="3.30.565.10">
    <property type="entry name" value="Histidine kinase-like ATPase, C-terminal domain"/>
    <property type="match status" value="1"/>
</dbReference>
<dbReference type="GO" id="GO:0046983">
    <property type="term" value="F:protein dimerization activity"/>
    <property type="evidence" value="ECO:0007669"/>
    <property type="project" value="InterPro"/>
</dbReference>
<dbReference type="PANTHER" id="PTHR24421">
    <property type="entry name" value="NITRATE/NITRITE SENSOR PROTEIN NARX-RELATED"/>
    <property type="match status" value="1"/>
</dbReference>
<evidence type="ECO:0000256" key="5">
    <source>
        <dbReference type="ARBA" id="ARBA00022741"/>
    </source>
</evidence>
<evidence type="ECO:0000256" key="9">
    <source>
        <dbReference type="SAM" id="MobiDB-lite"/>
    </source>
</evidence>
<keyword evidence="7" id="KW-0067">ATP-binding</keyword>
<dbReference type="GO" id="GO:0005524">
    <property type="term" value="F:ATP binding"/>
    <property type="evidence" value="ECO:0007669"/>
    <property type="project" value="UniProtKB-KW"/>
</dbReference>
<sequence>MGRGQTSTADAAVPIVVGAVITAGIVVRAEAGTIHAALPLGLAAAAALAVRHRAPVTTLAVTGGLVLALCAIQPAAGAAAVFAPAAALYSVGLRRGRAHQIVAALAAVAAILATDLLLTSPTTVAPHTLGHAALVAIPLLAAETLRTRRSYVSLLLERLELAEQSRGQEARRLVEQERLRIARDLHDVVAHTLTTINVQAGVAAHLLDDKNGHARAALATIADASRDALDEIRAVVGVLRDRDTDNGRTPREPTPTVDTVHDLAARLRDVGLEVTVRVDGQRPERVPDAVGLATYRIVQESLTNVRRHAPGAPAQVSLTFTPTQILVTIENPTMPAGISARPDTEASASQSGASGGVGIIGMTERAAAIGGTLTATRIPHRFRVSAELPYRPTPAVA</sequence>
<dbReference type="CDD" id="cd16917">
    <property type="entry name" value="HATPase_UhpB-NarQ-NarX-like"/>
    <property type="match status" value="1"/>
</dbReference>
<accession>A0A1S1R945</accession>
<feature type="region of interest" description="Disordered" evidence="9">
    <location>
        <begin position="336"/>
        <end position="356"/>
    </location>
</feature>
<dbReference type="RefSeq" id="WP_071059976.1">
    <property type="nucleotide sequence ID" value="NZ_MAXA01000033.1"/>
</dbReference>
<comment type="caution">
    <text evidence="12">The sequence shown here is derived from an EMBL/GenBank/DDBJ whole genome shotgun (WGS) entry which is preliminary data.</text>
</comment>
<dbReference type="GO" id="GO:0016020">
    <property type="term" value="C:membrane"/>
    <property type="evidence" value="ECO:0007669"/>
    <property type="project" value="InterPro"/>
</dbReference>
<evidence type="ECO:0000256" key="7">
    <source>
        <dbReference type="ARBA" id="ARBA00022840"/>
    </source>
</evidence>
<evidence type="ECO:0000256" key="10">
    <source>
        <dbReference type="SAM" id="Phobius"/>
    </source>
</evidence>
<keyword evidence="10" id="KW-1133">Transmembrane helix</keyword>
<evidence type="ECO:0000256" key="3">
    <source>
        <dbReference type="ARBA" id="ARBA00022553"/>
    </source>
</evidence>
<evidence type="ECO:0000259" key="11">
    <source>
        <dbReference type="Pfam" id="PF07730"/>
    </source>
</evidence>
<dbReference type="InterPro" id="IPR011712">
    <property type="entry name" value="Sig_transdc_His_kin_sub3_dim/P"/>
</dbReference>
<feature type="transmembrane region" description="Helical" evidence="10">
    <location>
        <begin position="66"/>
        <end position="89"/>
    </location>
</feature>
<dbReference type="Proteomes" id="UP000179769">
    <property type="component" value="Unassembled WGS sequence"/>
</dbReference>
<evidence type="ECO:0000313" key="13">
    <source>
        <dbReference type="Proteomes" id="UP000179769"/>
    </source>
</evidence>
<feature type="domain" description="Signal transduction histidine kinase subgroup 3 dimerisation and phosphoacceptor" evidence="11">
    <location>
        <begin position="177"/>
        <end position="242"/>
    </location>
</feature>
<proteinExistence type="predicted"/>
<reference evidence="13" key="1">
    <citation type="submission" date="2016-07" db="EMBL/GenBank/DDBJ databases">
        <title>Frankia sp. NRRL B-16219 Genome sequencing.</title>
        <authorList>
            <person name="Ghodhbane-Gtari F."/>
            <person name="Swanson E."/>
            <person name="Gueddou A."/>
            <person name="Louati M."/>
            <person name="Nouioui I."/>
            <person name="Hezbri K."/>
            <person name="Abebe-Akele F."/>
            <person name="Simpson S."/>
            <person name="Morris K."/>
            <person name="Thomas K."/>
            <person name="Gtari M."/>
            <person name="Tisa L.S."/>
        </authorList>
    </citation>
    <scope>NUCLEOTIDE SEQUENCE [LARGE SCALE GENOMIC DNA]</scope>
    <source>
        <strain evidence="13">NRRL B-16219</strain>
    </source>
</reference>
<keyword evidence="3" id="KW-0597">Phosphoprotein</keyword>
<organism evidence="12 13">
    <name type="scientific">Parafrankia soli</name>
    <dbReference type="NCBI Taxonomy" id="2599596"/>
    <lineage>
        <taxon>Bacteria</taxon>
        <taxon>Bacillati</taxon>
        <taxon>Actinomycetota</taxon>
        <taxon>Actinomycetes</taxon>
        <taxon>Frankiales</taxon>
        <taxon>Frankiaceae</taxon>
        <taxon>Parafrankia</taxon>
    </lineage>
</organism>
<feature type="transmembrane region" description="Helical" evidence="10">
    <location>
        <begin position="36"/>
        <end position="54"/>
    </location>
</feature>
<evidence type="ECO:0000256" key="8">
    <source>
        <dbReference type="ARBA" id="ARBA00023012"/>
    </source>
</evidence>
<dbReference type="SUPFAM" id="SSF55874">
    <property type="entry name" value="ATPase domain of HSP90 chaperone/DNA topoisomerase II/histidine kinase"/>
    <property type="match status" value="1"/>
</dbReference>
<gene>
    <name evidence="12" type="ORF">BBK14_31410</name>
</gene>
<dbReference type="AlphaFoldDB" id="A0A1S1R945"/>
<dbReference type="InterPro" id="IPR036890">
    <property type="entry name" value="HATPase_C_sf"/>
</dbReference>
<protein>
    <recommendedName>
        <fullName evidence="2">histidine kinase</fullName>
        <ecNumber evidence="2">2.7.13.3</ecNumber>
    </recommendedName>
</protein>
<dbReference type="EMBL" id="MAXA01000033">
    <property type="protein sequence ID" value="OHV43418.1"/>
    <property type="molecule type" value="Genomic_DNA"/>
</dbReference>
<evidence type="ECO:0000256" key="1">
    <source>
        <dbReference type="ARBA" id="ARBA00000085"/>
    </source>
</evidence>
<feature type="transmembrane region" description="Helical" evidence="10">
    <location>
        <begin position="12"/>
        <end position="29"/>
    </location>
</feature>
<dbReference type="GO" id="GO:0000155">
    <property type="term" value="F:phosphorelay sensor kinase activity"/>
    <property type="evidence" value="ECO:0007669"/>
    <property type="project" value="InterPro"/>
</dbReference>
<keyword evidence="6" id="KW-0418">Kinase</keyword>
<keyword evidence="4" id="KW-0808">Transferase</keyword>
<evidence type="ECO:0000256" key="2">
    <source>
        <dbReference type="ARBA" id="ARBA00012438"/>
    </source>
</evidence>
<name>A0A1S1R945_9ACTN</name>
<dbReference type="EC" id="2.7.13.3" evidence="2"/>
<keyword evidence="13" id="KW-1185">Reference proteome</keyword>
<comment type="catalytic activity">
    <reaction evidence="1">
        <text>ATP + protein L-histidine = ADP + protein N-phospho-L-histidine.</text>
        <dbReference type="EC" id="2.7.13.3"/>
    </reaction>
</comment>
<dbReference type="Pfam" id="PF07730">
    <property type="entry name" value="HisKA_3"/>
    <property type="match status" value="1"/>
</dbReference>
<dbReference type="Gene3D" id="1.20.5.1930">
    <property type="match status" value="1"/>
</dbReference>